<dbReference type="EMBL" id="MN740459">
    <property type="protein sequence ID" value="QHU27510.1"/>
    <property type="molecule type" value="Genomic_DNA"/>
</dbReference>
<dbReference type="AlphaFoldDB" id="A0A6C0LB08"/>
<sequence>MIGYYFIQNKYIFVGNKDRDTDINGNDKYTKELTAQLFQKGNQVPSVPLVHPVPPADLQLSSTKESFDTEEDENENLIHNNKNKRTNISMTYKKLLNYIF</sequence>
<protein>
    <submittedName>
        <fullName evidence="1">Uncharacterized protein</fullName>
    </submittedName>
</protein>
<proteinExistence type="predicted"/>
<reference evidence="1" key="1">
    <citation type="journal article" date="2020" name="Nature">
        <title>Giant virus diversity and host interactions through global metagenomics.</title>
        <authorList>
            <person name="Schulz F."/>
            <person name="Roux S."/>
            <person name="Paez-Espino D."/>
            <person name="Jungbluth S."/>
            <person name="Walsh D.A."/>
            <person name="Denef V.J."/>
            <person name="McMahon K.D."/>
            <person name="Konstantinidis K.T."/>
            <person name="Eloe-Fadrosh E.A."/>
            <person name="Kyrpides N.C."/>
            <person name="Woyke T."/>
        </authorList>
    </citation>
    <scope>NUCLEOTIDE SEQUENCE</scope>
    <source>
        <strain evidence="1">GVMAG-M-3300027769-26</strain>
    </source>
</reference>
<name>A0A6C0LB08_9ZZZZ</name>
<accession>A0A6C0LB08</accession>
<organism evidence="1">
    <name type="scientific">viral metagenome</name>
    <dbReference type="NCBI Taxonomy" id="1070528"/>
    <lineage>
        <taxon>unclassified sequences</taxon>
        <taxon>metagenomes</taxon>
        <taxon>organismal metagenomes</taxon>
    </lineage>
</organism>
<evidence type="ECO:0000313" key="1">
    <source>
        <dbReference type="EMBL" id="QHU27510.1"/>
    </source>
</evidence>